<gene>
    <name evidence="1" type="ORF">Y1Q_0019073</name>
</gene>
<proteinExistence type="predicted"/>
<keyword evidence="2" id="KW-1185">Reference proteome</keyword>
<dbReference type="AlphaFoldDB" id="A0A151N1B7"/>
<protein>
    <submittedName>
        <fullName evidence="1">Uncharacterized protein</fullName>
    </submittedName>
</protein>
<reference evidence="1 2" key="1">
    <citation type="journal article" date="2012" name="Genome Biol.">
        <title>Sequencing three crocodilian genomes to illuminate the evolution of archosaurs and amniotes.</title>
        <authorList>
            <person name="St John J.A."/>
            <person name="Braun E.L."/>
            <person name="Isberg S.R."/>
            <person name="Miles L.G."/>
            <person name="Chong A.Y."/>
            <person name="Gongora J."/>
            <person name="Dalzell P."/>
            <person name="Moran C."/>
            <person name="Bed'hom B."/>
            <person name="Abzhanov A."/>
            <person name="Burgess S.C."/>
            <person name="Cooksey A.M."/>
            <person name="Castoe T.A."/>
            <person name="Crawford N.G."/>
            <person name="Densmore L.D."/>
            <person name="Drew J.C."/>
            <person name="Edwards S.V."/>
            <person name="Faircloth B.C."/>
            <person name="Fujita M.K."/>
            <person name="Greenwold M.J."/>
            <person name="Hoffmann F.G."/>
            <person name="Howard J.M."/>
            <person name="Iguchi T."/>
            <person name="Janes D.E."/>
            <person name="Khan S.Y."/>
            <person name="Kohno S."/>
            <person name="de Koning A.J."/>
            <person name="Lance S.L."/>
            <person name="McCarthy F.M."/>
            <person name="McCormack J.E."/>
            <person name="Merchant M.E."/>
            <person name="Peterson D.G."/>
            <person name="Pollock D.D."/>
            <person name="Pourmand N."/>
            <person name="Raney B.J."/>
            <person name="Roessler K.A."/>
            <person name="Sanford J.R."/>
            <person name="Sawyer R.H."/>
            <person name="Schmidt C.J."/>
            <person name="Triplett E.W."/>
            <person name="Tuberville T.D."/>
            <person name="Venegas-Anaya M."/>
            <person name="Howard J.T."/>
            <person name="Jarvis E.D."/>
            <person name="Guillette L.J.Jr."/>
            <person name="Glenn T.C."/>
            <person name="Green R.E."/>
            <person name="Ray D.A."/>
        </authorList>
    </citation>
    <scope>NUCLEOTIDE SEQUENCE [LARGE SCALE GENOMIC DNA]</scope>
    <source>
        <strain evidence="1">KSC_2009_1</strain>
    </source>
</reference>
<organism evidence="1 2">
    <name type="scientific">Alligator mississippiensis</name>
    <name type="common">American alligator</name>
    <dbReference type="NCBI Taxonomy" id="8496"/>
    <lineage>
        <taxon>Eukaryota</taxon>
        <taxon>Metazoa</taxon>
        <taxon>Chordata</taxon>
        <taxon>Craniata</taxon>
        <taxon>Vertebrata</taxon>
        <taxon>Euteleostomi</taxon>
        <taxon>Archelosauria</taxon>
        <taxon>Archosauria</taxon>
        <taxon>Crocodylia</taxon>
        <taxon>Alligatoridae</taxon>
        <taxon>Alligatorinae</taxon>
        <taxon>Alligator</taxon>
    </lineage>
</organism>
<dbReference type="Proteomes" id="UP000050525">
    <property type="component" value="Unassembled WGS sequence"/>
</dbReference>
<evidence type="ECO:0000313" key="1">
    <source>
        <dbReference type="EMBL" id="KYO30449.1"/>
    </source>
</evidence>
<name>A0A151N1B7_ALLMI</name>
<sequence length="72" mass="8068">MDPSQVLAKKLPPQLAYLASGNNNASLLQRRVVKMNELLFITPTLKETVAQIQKAQLLQTECESRFVISIRA</sequence>
<dbReference type="EMBL" id="AKHW03004164">
    <property type="protein sequence ID" value="KYO30449.1"/>
    <property type="molecule type" value="Genomic_DNA"/>
</dbReference>
<comment type="caution">
    <text evidence="1">The sequence shown here is derived from an EMBL/GenBank/DDBJ whole genome shotgun (WGS) entry which is preliminary data.</text>
</comment>
<evidence type="ECO:0000313" key="2">
    <source>
        <dbReference type="Proteomes" id="UP000050525"/>
    </source>
</evidence>
<accession>A0A151N1B7</accession>